<comment type="caution">
    <text evidence="2">The sequence shown here is derived from an EMBL/GenBank/DDBJ whole genome shotgun (WGS) entry which is preliminary data.</text>
</comment>
<dbReference type="InterPro" id="IPR001173">
    <property type="entry name" value="Glyco_trans_2-like"/>
</dbReference>
<evidence type="ECO:0000259" key="1">
    <source>
        <dbReference type="Pfam" id="PF00535"/>
    </source>
</evidence>
<organism evidence="2 3">
    <name type="scientific">Nonomuraea harbinensis</name>
    <dbReference type="NCBI Taxonomy" id="1286938"/>
    <lineage>
        <taxon>Bacteria</taxon>
        <taxon>Bacillati</taxon>
        <taxon>Actinomycetota</taxon>
        <taxon>Actinomycetes</taxon>
        <taxon>Streptosporangiales</taxon>
        <taxon>Streptosporangiaceae</taxon>
        <taxon>Nonomuraea</taxon>
    </lineage>
</organism>
<evidence type="ECO:0000313" key="3">
    <source>
        <dbReference type="Proteomes" id="UP001596096"/>
    </source>
</evidence>
<dbReference type="Proteomes" id="UP001596096">
    <property type="component" value="Unassembled WGS sequence"/>
</dbReference>
<reference evidence="3" key="1">
    <citation type="journal article" date="2019" name="Int. J. Syst. Evol. Microbiol.">
        <title>The Global Catalogue of Microorganisms (GCM) 10K type strain sequencing project: providing services to taxonomists for standard genome sequencing and annotation.</title>
        <authorList>
            <consortium name="The Broad Institute Genomics Platform"/>
            <consortium name="The Broad Institute Genome Sequencing Center for Infectious Disease"/>
            <person name="Wu L."/>
            <person name="Ma J."/>
        </authorList>
    </citation>
    <scope>NUCLEOTIDE SEQUENCE [LARGE SCALE GENOMIC DNA]</scope>
    <source>
        <strain evidence="3">CGMCC 4.7106</strain>
    </source>
</reference>
<dbReference type="RefSeq" id="WP_219551291.1">
    <property type="nucleotide sequence ID" value="NZ_JAHKRN010000071.1"/>
</dbReference>
<sequence length="360" mass="39470">MSLTPCGFARTPEKGLARLLWRDGEWVVDGQEEPGEAALRALRGLEVAWPEERVPLDGVMRMAAAGVPLTSSGAPSWVPEELREPLTDHSWLAHEPDGTARCLADLRREEHSIRLRRLAAPRRPAQPLVSVVMATKRPEYVASALGQMARQRGVRAEVVLGLHGVAFERVREAVEGCPLPVSWVEADAGVPFGEVLNRAAARAGGDYVTKWDDDDWYGPCHLSDLLMAAAYSGADVVGVTGEFFYLEPLNLTIRRTTFASGASYPSEVWADHIAGGTILLSREKFQEIGGFPALHSAVDREFLKAATGLGARVYRTHGLGYVLRRGLSEQHTWQLPLAHFVKVAANQWHGFRPSLLMEAA</sequence>
<keyword evidence="3" id="KW-1185">Reference proteome</keyword>
<dbReference type="EMBL" id="JBHSNW010000009">
    <property type="protein sequence ID" value="MFC5817510.1"/>
    <property type="molecule type" value="Genomic_DNA"/>
</dbReference>
<accession>A0ABW1BY58</accession>
<name>A0ABW1BY58_9ACTN</name>
<dbReference type="Pfam" id="PF00535">
    <property type="entry name" value="Glycos_transf_2"/>
    <property type="match status" value="1"/>
</dbReference>
<gene>
    <name evidence="2" type="ORF">ACFPUY_20635</name>
</gene>
<feature type="domain" description="Glycosyltransferase 2-like" evidence="1">
    <location>
        <begin position="193"/>
        <end position="255"/>
    </location>
</feature>
<proteinExistence type="predicted"/>
<protein>
    <submittedName>
        <fullName evidence="2">Glycosyltransferase family 2 protein</fullName>
    </submittedName>
</protein>
<evidence type="ECO:0000313" key="2">
    <source>
        <dbReference type="EMBL" id="MFC5817510.1"/>
    </source>
</evidence>